<accession>A0A6C0E5Z2</accession>
<reference evidence="1" key="1">
    <citation type="journal article" date="2020" name="Nature">
        <title>Giant virus diversity and host interactions through global metagenomics.</title>
        <authorList>
            <person name="Schulz F."/>
            <person name="Roux S."/>
            <person name="Paez-Espino D."/>
            <person name="Jungbluth S."/>
            <person name="Walsh D.A."/>
            <person name="Denef V.J."/>
            <person name="McMahon K.D."/>
            <person name="Konstantinidis K.T."/>
            <person name="Eloe-Fadrosh E.A."/>
            <person name="Kyrpides N.C."/>
            <person name="Woyke T."/>
        </authorList>
    </citation>
    <scope>NUCLEOTIDE SEQUENCE</scope>
    <source>
        <strain evidence="1">GVMAG-M-3300023179-114</strain>
    </source>
</reference>
<organism evidence="1">
    <name type="scientific">viral metagenome</name>
    <dbReference type="NCBI Taxonomy" id="1070528"/>
    <lineage>
        <taxon>unclassified sequences</taxon>
        <taxon>metagenomes</taxon>
        <taxon>organismal metagenomes</taxon>
    </lineage>
</organism>
<dbReference type="InterPro" id="IPR014903">
    <property type="entry name" value="DUF1796"/>
</dbReference>
<evidence type="ECO:0008006" key="2">
    <source>
        <dbReference type="Google" id="ProtNLM"/>
    </source>
</evidence>
<dbReference type="EMBL" id="MN739721">
    <property type="protein sequence ID" value="QHT22835.1"/>
    <property type="molecule type" value="Genomic_DNA"/>
</dbReference>
<dbReference type="Pfam" id="PF08795">
    <property type="entry name" value="DUF1796"/>
    <property type="match status" value="1"/>
</dbReference>
<dbReference type="AlphaFoldDB" id="A0A6C0E5Z2"/>
<name>A0A6C0E5Z2_9ZZZZ</name>
<evidence type="ECO:0000313" key="1">
    <source>
        <dbReference type="EMBL" id="QHT22835.1"/>
    </source>
</evidence>
<sequence>MLEINYTCSLGSLCHSSQILKRNKYKLCSYPFDWIFSSCDNIIHCIEDNFQSFLDKSYYINIGQSKCGHSKYNNSMLFNHHNPLKNIDHYNYYVRCVDRFKTLLQKQEHKLFIMTFVNMNNIEENIKNKIIDFNNKFSKYTSNYTLLVIFHIPNKEQNHNIFTYNDNINFLELHTLSVSNGVDFNNKNDNIYLDNIINSKYNFNLKN</sequence>
<proteinExistence type="predicted"/>
<protein>
    <recommendedName>
        <fullName evidence="2">Papain-like cysteine peptidase</fullName>
    </recommendedName>
</protein>